<name>A0A7C3J1X4_9CREN</name>
<evidence type="ECO:0008006" key="3">
    <source>
        <dbReference type="Google" id="ProtNLM"/>
    </source>
</evidence>
<protein>
    <recommendedName>
        <fullName evidence="3">DUF2207 domain-containing protein</fullName>
    </recommendedName>
</protein>
<comment type="caution">
    <text evidence="2">The sequence shown here is derived from an EMBL/GenBank/DDBJ whole genome shotgun (WGS) entry which is preliminary data.</text>
</comment>
<feature type="transmembrane region" description="Helical" evidence="1">
    <location>
        <begin position="225"/>
        <end position="244"/>
    </location>
</feature>
<accession>A0A7C3J1X4</accession>
<reference evidence="2" key="1">
    <citation type="journal article" date="2020" name="mSystems">
        <title>Genome- and Community-Level Interaction Insights into Carbon Utilization and Element Cycling Functions of Hydrothermarchaeota in Hydrothermal Sediment.</title>
        <authorList>
            <person name="Zhou Z."/>
            <person name="Liu Y."/>
            <person name="Xu W."/>
            <person name="Pan J."/>
            <person name="Luo Z.H."/>
            <person name="Li M."/>
        </authorList>
    </citation>
    <scope>NUCLEOTIDE SEQUENCE [LARGE SCALE GENOMIC DNA]</scope>
    <source>
        <strain evidence="2">SpSt-468</strain>
    </source>
</reference>
<evidence type="ECO:0000256" key="1">
    <source>
        <dbReference type="SAM" id="Phobius"/>
    </source>
</evidence>
<gene>
    <name evidence="2" type="ORF">ENS19_01815</name>
</gene>
<dbReference type="AlphaFoldDB" id="A0A7C3J1X4"/>
<keyword evidence="1" id="KW-0472">Membrane</keyword>
<organism evidence="2">
    <name type="scientific">Candidatus Methanomethylicus mesodigestus</name>
    <dbReference type="NCBI Taxonomy" id="1867258"/>
    <lineage>
        <taxon>Archaea</taxon>
        <taxon>Thermoproteota</taxon>
        <taxon>Methanosuratincolia</taxon>
        <taxon>Candidatus Methanomethylicales</taxon>
        <taxon>Candidatus Methanomethylicaceae</taxon>
        <taxon>Candidatus Methanomethylicus</taxon>
    </lineage>
</organism>
<evidence type="ECO:0000313" key="2">
    <source>
        <dbReference type="EMBL" id="HFK19999.1"/>
    </source>
</evidence>
<keyword evidence="1" id="KW-0812">Transmembrane</keyword>
<sequence>MVEERNGRRCTRIALVLALALLFIAMPALFGSTTTDAAVKYRIDQEWVVVWVNPDGSVDLQYNITITYESSAQGYLTIGMPKAFNVTSARGGGGSLQYSDVSSGNYHAVEVYFGKPMVINESASVLLLANVPNMVYKDTMNPGNVGLQFTPSYYSDAIVRSLRLAIVPPPGVNKTNIKTSETAYFTEVEGEFAVYWEREDVPAGTVLTYGISFPEEFAMKAEEDGTLGAAIALIAVAAFIIFAISRSRKKVHYDPPTIAVEALGPARGLTAVEAAVVVGVEPVRVLTMVLFGLLKKRLVKVKETDPVLKLELASKEIPPGVSPRYYELDFIRAIKPDGALDEFILARCWLYLRDAVDKKVRGYSRADTVNYYKSVVNEAWGQVLQASTPELKGDLIDEKVEWLLLDGKYKERFGEAFPPNVIISPRPEWWWYWHGPYRPSGGGAPQGTPQAPAPIPGQEWANGIVLGMEKAANKIVLNVQEFANKLVPAQPARPARPAREGGRCVCACANCACACACVSCACACAGGGAR</sequence>
<dbReference type="EMBL" id="DSTX01000002">
    <property type="protein sequence ID" value="HFK19999.1"/>
    <property type="molecule type" value="Genomic_DNA"/>
</dbReference>
<keyword evidence="1" id="KW-1133">Transmembrane helix</keyword>
<proteinExistence type="predicted"/>